<sequence>MSAEEILLSDNSQVEVAARLGGEFFIRGVEIVARAHGNDLLKGIIFTAIAVANSEAVPVLASERERRPVSVMSIAGSIGIPYETTRRYVNLLVDEGLCTRMGRRGVVITEAALMRPAMLAAGLETYTSFNRLVAALRRAQYAGLSST</sequence>
<keyword evidence="2" id="KW-1185">Reference proteome</keyword>
<reference evidence="1 2" key="1">
    <citation type="submission" date="2017-10" db="EMBL/GenBank/DDBJ databases">
        <title>Genome sequence of Caulobacter mirabilis FWC38.</title>
        <authorList>
            <person name="Fiebig A."/>
            <person name="Crosson S."/>
        </authorList>
    </citation>
    <scope>NUCLEOTIDE SEQUENCE [LARGE SCALE GENOMIC DNA]</scope>
    <source>
        <strain evidence="1 2">FWC 38</strain>
    </source>
</reference>
<dbReference type="RefSeq" id="WP_099620859.1">
    <property type="nucleotide sequence ID" value="NZ_CP024201.1"/>
</dbReference>
<evidence type="ECO:0000313" key="1">
    <source>
        <dbReference type="EMBL" id="ATQ41602.1"/>
    </source>
</evidence>
<name>A0A2D2AUB0_9CAUL</name>
<dbReference type="SUPFAM" id="SSF46785">
    <property type="entry name" value="Winged helix' DNA-binding domain"/>
    <property type="match status" value="1"/>
</dbReference>
<dbReference type="Proteomes" id="UP000228945">
    <property type="component" value="Chromosome"/>
</dbReference>
<dbReference type="AlphaFoldDB" id="A0A2D2AUB0"/>
<dbReference type="OrthoDB" id="7549698at2"/>
<dbReference type="InterPro" id="IPR036390">
    <property type="entry name" value="WH_DNA-bd_sf"/>
</dbReference>
<gene>
    <name evidence="1" type="ORF">CSW64_03825</name>
</gene>
<organism evidence="1 2">
    <name type="scientific">Caulobacter mirabilis</name>
    <dbReference type="NCBI Taxonomy" id="69666"/>
    <lineage>
        <taxon>Bacteria</taxon>
        <taxon>Pseudomonadati</taxon>
        <taxon>Pseudomonadota</taxon>
        <taxon>Alphaproteobacteria</taxon>
        <taxon>Caulobacterales</taxon>
        <taxon>Caulobacteraceae</taxon>
        <taxon>Caulobacter</taxon>
    </lineage>
</organism>
<evidence type="ECO:0008006" key="3">
    <source>
        <dbReference type="Google" id="ProtNLM"/>
    </source>
</evidence>
<protein>
    <recommendedName>
        <fullName evidence="3">HTH iclR-type domain-containing protein</fullName>
    </recommendedName>
</protein>
<accession>A0A2D2AUB0</accession>
<evidence type="ECO:0000313" key="2">
    <source>
        <dbReference type="Proteomes" id="UP000228945"/>
    </source>
</evidence>
<dbReference type="KEGG" id="cmb:CSW64_03825"/>
<dbReference type="EMBL" id="CP024201">
    <property type="protein sequence ID" value="ATQ41602.1"/>
    <property type="molecule type" value="Genomic_DNA"/>
</dbReference>
<proteinExistence type="predicted"/>